<dbReference type="SUPFAM" id="SSF57362">
    <property type="entry name" value="BPTI-like"/>
    <property type="match status" value="1"/>
</dbReference>
<proteinExistence type="evidence at transcript level"/>
<keyword evidence="1" id="KW-0646">Protease inhibitor</keyword>
<organism evidence="6">
    <name type="scientific">Lepeophtheirus salmonis</name>
    <name type="common">Salmon louse</name>
    <name type="synonym">Caligus salmonis</name>
    <dbReference type="NCBI Taxonomy" id="72036"/>
    <lineage>
        <taxon>Eukaryota</taxon>
        <taxon>Metazoa</taxon>
        <taxon>Ecdysozoa</taxon>
        <taxon>Arthropoda</taxon>
        <taxon>Crustacea</taxon>
        <taxon>Multicrustacea</taxon>
        <taxon>Hexanauplia</taxon>
        <taxon>Copepoda</taxon>
        <taxon>Siphonostomatoida</taxon>
        <taxon>Caligidae</taxon>
        <taxon>Lepeophtheirus</taxon>
    </lineage>
</organism>
<evidence type="ECO:0000313" key="7">
    <source>
        <dbReference type="EMBL" id="CDW37737.1"/>
    </source>
</evidence>
<gene>
    <name evidence="6" type="primary">CSTI</name>
</gene>
<evidence type="ECO:0000256" key="2">
    <source>
        <dbReference type="ARBA" id="ARBA00022900"/>
    </source>
</evidence>
<dbReference type="AlphaFoldDB" id="C1BSZ0"/>
<dbReference type="InterPro" id="IPR036880">
    <property type="entry name" value="Kunitz_BPTI_sf"/>
</dbReference>
<dbReference type="PROSITE" id="PS50279">
    <property type="entry name" value="BPTI_KUNITZ_2"/>
    <property type="match status" value="1"/>
</dbReference>
<keyword evidence="2" id="KW-0722">Serine protease inhibitor</keyword>
<dbReference type="Gene3D" id="4.10.410.10">
    <property type="entry name" value="Pancreatic trypsin inhibitor Kunitz domain"/>
    <property type="match status" value="1"/>
</dbReference>
<reference evidence="6" key="1">
    <citation type="submission" date="2009-06" db="EMBL/GenBank/DDBJ databases">
        <title>Lepeophtheirus salmonis ESTs and full-length cDNAs.</title>
        <authorList>
            <person name="Yasuike M."/>
            <person name="von Schalburg K."/>
            <person name="Cooper G."/>
            <person name="Leong J."/>
            <person name="Jones S.R.M."/>
            <person name="Koop B.F."/>
        </authorList>
    </citation>
    <scope>NUCLEOTIDE SEQUENCE</scope>
    <source>
        <strain evidence="6">Pacific form</strain>
        <tissue evidence="6">Whole</tissue>
    </source>
</reference>
<dbReference type="InterPro" id="IPR050098">
    <property type="entry name" value="TFPI/VKTCI-like"/>
</dbReference>
<feature type="domain" description="BPTI/Kunitz inhibitor" evidence="5">
    <location>
        <begin position="48"/>
        <end position="98"/>
    </location>
</feature>
<feature type="region of interest" description="Disordered" evidence="4">
    <location>
        <begin position="1"/>
        <end position="45"/>
    </location>
</feature>
<accession>C1BSZ0</accession>
<dbReference type="EMBL" id="BT077719">
    <property type="protein sequence ID" value="ACO12143.1"/>
    <property type="molecule type" value="mRNA"/>
</dbReference>
<dbReference type="GO" id="GO:0004867">
    <property type="term" value="F:serine-type endopeptidase inhibitor activity"/>
    <property type="evidence" value="ECO:0007669"/>
    <property type="project" value="UniProtKB-KW"/>
</dbReference>
<evidence type="ECO:0000259" key="5">
    <source>
        <dbReference type="PROSITE" id="PS50279"/>
    </source>
</evidence>
<dbReference type="SMART" id="SM00131">
    <property type="entry name" value="KU"/>
    <property type="match status" value="1"/>
</dbReference>
<protein>
    <submittedName>
        <fullName evidence="6">Trypsin inhibitor</fullName>
    </submittedName>
</protein>
<dbReference type="EMBL" id="HACA01020376">
    <property type="protein sequence ID" value="CDW37737.1"/>
    <property type="molecule type" value="Transcribed_RNA"/>
</dbReference>
<evidence type="ECO:0000256" key="4">
    <source>
        <dbReference type="SAM" id="MobiDB-lite"/>
    </source>
</evidence>
<sequence>MDSSKDDKEEENDDEEDDLEKGEDDEEEEEGEEDIEEDMGEDTEVDICSLPLKTGNCKAGVERYFFDLDKNECLKFSYRGCDKNANNFETMRDCEIKCIISKKGSKSSREK</sequence>
<dbReference type="CDD" id="cd00109">
    <property type="entry name" value="Kunitz-type"/>
    <property type="match status" value="1"/>
</dbReference>
<dbReference type="PANTHER" id="PTHR10083">
    <property type="entry name" value="KUNITZ-TYPE PROTEASE INHIBITOR-RELATED"/>
    <property type="match status" value="1"/>
</dbReference>
<dbReference type="PRINTS" id="PR00759">
    <property type="entry name" value="BASICPTASE"/>
</dbReference>
<evidence type="ECO:0000313" key="6">
    <source>
        <dbReference type="EMBL" id="ACO12143.1"/>
    </source>
</evidence>
<dbReference type="InterPro" id="IPR002223">
    <property type="entry name" value="Kunitz_BPTI"/>
</dbReference>
<dbReference type="InterPro" id="IPR020901">
    <property type="entry name" value="Prtase_inh_Kunz-CS"/>
</dbReference>
<dbReference type="GO" id="GO:0005615">
    <property type="term" value="C:extracellular space"/>
    <property type="evidence" value="ECO:0007669"/>
    <property type="project" value="TreeGrafter"/>
</dbReference>
<evidence type="ECO:0000256" key="3">
    <source>
        <dbReference type="ARBA" id="ARBA00023157"/>
    </source>
</evidence>
<keyword evidence="3" id="KW-1015">Disulfide bond</keyword>
<reference evidence="7" key="2">
    <citation type="submission" date="2014-05" db="EMBL/GenBank/DDBJ databases">
        <authorList>
            <person name="Chronopoulou M."/>
        </authorList>
    </citation>
    <scope>NUCLEOTIDE SEQUENCE</scope>
    <source>
        <tissue evidence="7">Whole organism</tissue>
    </source>
</reference>
<dbReference type="Pfam" id="PF00014">
    <property type="entry name" value="Kunitz_BPTI"/>
    <property type="match status" value="1"/>
</dbReference>
<name>C1BSZ0_LEPSM</name>
<evidence type="ECO:0000256" key="1">
    <source>
        <dbReference type="ARBA" id="ARBA00022690"/>
    </source>
</evidence>
<dbReference type="PROSITE" id="PS00280">
    <property type="entry name" value="BPTI_KUNITZ_1"/>
    <property type="match status" value="1"/>
</dbReference>
<dbReference type="PANTHER" id="PTHR10083:SF374">
    <property type="entry name" value="BPTI_KUNITZ INHIBITOR DOMAIN-CONTAINING PROTEIN"/>
    <property type="match status" value="1"/>
</dbReference>
<feature type="compositionally biased region" description="Acidic residues" evidence="4">
    <location>
        <begin position="8"/>
        <end position="45"/>
    </location>
</feature>